<gene>
    <name evidence="1" type="ORF">RDWZM_006400</name>
</gene>
<proteinExistence type="predicted"/>
<protein>
    <submittedName>
        <fullName evidence="1">Uncharacterized protein</fullName>
    </submittedName>
</protein>
<comment type="caution">
    <text evidence="1">The sequence shown here is derived from an EMBL/GenBank/DDBJ whole genome shotgun (WGS) entry which is preliminary data.</text>
</comment>
<evidence type="ECO:0000313" key="1">
    <source>
        <dbReference type="EMBL" id="KAJ6220588.1"/>
    </source>
</evidence>
<dbReference type="AlphaFoldDB" id="A0A9Q0M8E0"/>
<keyword evidence="2" id="KW-1185">Reference proteome</keyword>
<evidence type="ECO:0000313" key="2">
    <source>
        <dbReference type="Proteomes" id="UP001142055"/>
    </source>
</evidence>
<accession>A0A9Q0M8E0</accession>
<reference evidence="1" key="1">
    <citation type="submission" date="2022-12" db="EMBL/GenBank/DDBJ databases">
        <title>Genome assemblies of Blomia tropicalis.</title>
        <authorList>
            <person name="Cui Y."/>
        </authorList>
    </citation>
    <scope>NUCLEOTIDE SEQUENCE</scope>
    <source>
        <tissue evidence="1">Adult mites</tissue>
    </source>
</reference>
<sequence>MITFRVPKELFPQSDPITLTGTNGTVVPTNYCYREERINMAHKYNLASISVIVRISDEEVQVIGDRQTIDLKFSDRCKCETFMKYMEIIGDFPKVNDSKIIAEMGKKMFKIAARAREALEKPKLEFVGNFNKFRMLRTRTCTPPVYVKDLPNQLEMSLEHNASDIHIIMQMIKKIRFDMQFNVLQIRQEMNDYTTTDLDYLIAHYDRMLPDDDRGAARTKMERLLQSNKQKAMLRLKISHNKRIIHNLSSTGPKSCFAPKLKSAESKKRKRSFFNCC</sequence>
<dbReference type="Proteomes" id="UP001142055">
    <property type="component" value="Chromosome 2"/>
</dbReference>
<name>A0A9Q0M8E0_BLOTA</name>
<dbReference type="EMBL" id="JAPWDV010000002">
    <property type="protein sequence ID" value="KAJ6220588.1"/>
    <property type="molecule type" value="Genomic_DNA"/>
</dbReference>
<organism evidence="1 2">
    <name type="scientific">Blomia tropicalis</name>
    <name type="common">Mite</name>
    <dbReference type="NCBI Taxonomy" id="40697"/>
    <lineage>
        <taxon>Eukaryota</taxon>
        <taxon>Metazoa</taxon>
        <taxon>Ecdysozoa</taxon>
        <taxon>Arthropoda</taxon>
        <taxon>Chelicerata</taxon>
        <taxon>Arachnida</taxon>
        <taxon>Acari</taxon>
        <taxon>Acariformes</taxon>
        <taxon>Sarcoptiformes</taxon>
        <taxon>Astigmata</taxon>
        <taxon>Glycyphagoidea</taxon>
        <taxon>Echimyopodidae</taxon>
        <taxon>Blomia</taxon>
    </lineage>
</organism>